<evidence type="ECO:0000313" key="1">
    <source>
        <dbReference type="EMBL" id="KFM68677.1"/>
    </source>
</evidence>
<dbReference type="Gene3D" id="3.30.420.10">
    <property type="entry name" value="Ribonuclease H-like superfamily/Ribonuclease H"/>
    <property type="match status" value="1"/>
</dbReference>
<organism evidence="1 2">
    <name type="scientific">Stegodyphus mimosarum</name>
    <name type="common">African social velvet spider</name>
    <dbReference type="NCBI Taxonomy" id="407821"/>
    <lineage>
        <taxon>Eukaryota</taxon>
        <taxon>Metazoa</taxon>
        <taxon>Ecdysozoa</taxon>
        <taxon>Arthropoda</taxon>
        <taxon>Chelicerata</taxon>
        <taxon>Arachnida</taxon>
        <taxon>Araneae</taxon>
        <taxon>Araneomorphae</taxon>
        <taxon>Entelegynae</taxon>
        <taxon>Eresoidea</taxon>
        <taxon>Eresidae</taxon>
        <taxon>Stegodyphus</taxon>
    </lineage>
</organism>
<dbReference type="GO" id="GO:0003676">
    <property type="term" value="F:nucleic acid binding"/>
    <property type="evidence" value="ECO:0007669"/>
    <property type="project" value="InterPro"/>
</dbReference>
<dbReference type="Proteomes" id="UP000054359">
    <property type="component" value="Unassembled WGS sequence"/>
</dbReference>
<evidence type="ECO:0000313" key="2">
    <source>
        <dbReference type="Proteomes" id="UP000054359"/>
    </source>
</evidence>
<sequence length="76" mass="8844">MDRPPKSPDLKPIEHVWGTVGRAIVTRNLPPRTIQELKTALLNEWEQLLQALIKLPYFLYDITLRGLYGCRRGLYP</sequence>
<evidence type="ECO:0008006" key="3">
    <source>
        <dbReference type="Google" id="ProtNLM"/>
    </source>
</evidence>
<dbReference type="EMBL" id="KK116753">
    <property type="protein sequence ID" value="KFM68677.1"/>
    <property type="molecule type" value="Genomic_DNA"/>
</dbReference>
<keyword evidence="2" id="KW-1185">Reference proteome</keyword>
<dbReference type="OrthoDB" id="4843387at2759"/>
<protein>
    <recommendedName>
        <fullName evidence="3">Transposable element Tc1 transposase</fullName>
    </recommendedName>
</protein>
<proteinExistence type="predicted"/>
<accession>A0A087TU88</accession>
<name>A0A087TU88_STEMI</name>
<gene>
    <name evidence="1" type="ORF">X975_24479</name>
</gene>
<dbReference type="InterPro" id="IPR036397">
    <property type="entry name" value="RNaseH_sf"/>
</dbReference>
<feature type="non-terminal residue" evidence="1">
    <location>
        <position position="76"/>
    </location>
</feature>
<reference evidence="1 2" key="1">
    <citation type="submission" date="2013-11" db="EMBL/GenBank/DDBJ databases">
        <title>Genome sequencing of Stegodyphus mimosarum.</title>
        <authorList>
            <person name="Bechsgaard J."/>
        </authorList>
    </citation>
    <scope>NUCLEOTIDE SEQUENCE [LARGE SCALE GENOMIC DNA]</scope>
</reference>
<dbReference type="AlphaFoldDB" id="A0A087TU88"/>